<protein>
    <recommendedName>
        <fullName evidence="7">G-protein coupled receptors family 1 profile domain-containing protein</fullName>
    </recommendedName>
</protein>
<comment type="caution">
    <text evidence="8">The sequence shown here is derived from an EMBL/GenBank/DDBJ whole genome shotgun (WGS) entry which is preliminary data.</text>
</comment>
<dbReference type="InterPro" id="IPR017452">
    <property type="entry name" value="GPCR_Rhodpsn_7TM"/>
</dbReference>
<evidence type="ECO:0000256" key="5">
    <source>
        <dbReference type="ARBA" id="ARBA00023136"/>
    </source>
</evidence>
<evidence type="ECO:0000256" key="3">
    <source>
        <dbReference type="ARBA" id="ARBA00022692"/>
    </source>
</evidence>
<dbReference type="AlphaFoldDB" id="A0A9P1IM18"/>
<feature type="transmembrane region" description="Helical" evidence="6">
    <location>
        <begin position="94"/>
        <end position="115"/>
    </location>
</feature>
<organism evidence="8 9">
    <name type="scientific">Caenorhabditis angaria</name>
    <dbReference type="NCBI Taxonomy" id="860376"/>
    <lineage>
        <taxon>Eukaryota</taxon>
        <taxon>Metazoa</taxon>
        <taxon>Ecdysozoa</taxon>
        <taxon>Nematoda</taxon>
        <taxon>Chromadorea</taxon>
        <taxon>Rhabditida</taxon>
        <taxon>Rhabditina</taxon>
        <taxon>Rhabditomorpha</taxon>
        <taxon>Rhabditoidea</taxon>
        <taxon>Rhabditidae</taxon>
        <taxon>Peloderinae</taxon>
        <taxon>Caenorhabditis</taxon>
    </lineage>
</organism>
<evidence type="ECO:0000313" key="8">
    <source>
        <dbReference type="EMBL" id="CAI5447855.1"/>
    </source>
</evidence>
<feature type="transmembrane region" description="Helical" evidence="6">
    <location>
        <begin position="182"/>
        <end position="205"/>
    </location>
</feature>
<evidence type="ECO:0000256" key="6">
    <source>
        <dbReference type="SAM" id="Phobius"/>
    </source>
</evidence>
<keyword evidence="9" id="KW-1185">Reference proteome</keyword>
<keyword evidence="3 6" id="KW-0812">Transmembrane</keyword>
<keyword evidence="5 6" id="KW-0472">Membrane</keyword>
<accession>A0A9P1IM18</accession>
<feature type="transmembrane region" description="Helical" evidence="6">
    <location>
        <begin position="231"/>
        <end position="255"/>
    </location>
</feature>
<feature type="transmembrane region" description="Helical" evidence="6">
    <location>
        <begin position="267"/>
        <end position="288"/>
    </location>
</feature>
<proteinExistence type="inferred from homology"/>
<evidence type="ECO:0000313" key="9">
    <source>
        <dbReference type="Proteomes" id="UP001152747"/>
    </source>
</evidence>
<evidence type="ECO:0000256" key="4">
    <source>
        <dbReference type="ARBA" id="ARBA00022989"/>
    </source>
</evidence>
<dbReference type="Proteomes" id="UP001152747">
    <property type="component" value="Unassembled WGS sequence"/>
</dbReference>
<dbReference type="GO" id="GO:0016020">
    <property type="term" value="C:membrane"/>
    <property type="evidence" value="ECO:0007669"/>
    <property type="project" value="UniProtKB-SubCell"/>
</dbReference>
<dbReference type="InterPro" id="IPR050920">
    <property type="entry name" value="Nematode_rcpt-like_delta"/>
</dbReference>
<feature type="transmembrane region" description="Helical" evidence="6">
    <location>
        <begin position="43"/>
        <end position="61"/>
    </location>
</feature>
<gene>
    <name evidence="8" type="ORF">CAMP_LOCUS10492</name>
</gene>
<feature type="transmembrane region" description="Helical" evidence="6">
    <location>
        <begin position="6"/>
        <end position="31"/>
    </location>
</feature>
<sequence length="321" mass="36674">MLFVSFFVVAHGMVAVTGMVFNLFLVYLAIFHTPRVIKSYTTLIINFAMTDFFACLADLVVQQRIIPAGWTLGYISNGLCKYHSPTACYVGYSLMLHFFSHSLWSLLLSFSYRYYILFHSAPTRLKLFGVVLLIYIPSLFQLISFLWAQDEPSEIVEILHNKFPDYTLDGYTVTGTKNILCFSALFTILHMTLPVTPVYTGILIFRKKIIQQLAEKTANLTKTTKKLHSQLLMALTFQAMLPGFYAISVGSYGIGQLGIYNHPVLEYTTFTSVIFIPLLSPVASFVFVTPYRRFITRFFIRGKIVDPTYETSYNHSLTTRY</sequence>
<dbReference type="PANTHER" id="PTHR22945:SF90">
    <property type="entry name" value="G_PROTEIN_RECEP_F1_2 DOMAIN-CONTAINING PROTEIN"/>
    <property type="match status" value="1"/>
</dbReference>
<evidence type="ECO:0000256" key="2">
    <source>
        <dbReference type="ARBA" id="ARBA00009166"/>
    </source>
</evidence>
<reference evidence="8" key="1">
    <citation type="submission" date="2022-11" db="EMBL/GenBank/DDBJ databases">
        <authorList>
            <person name="Kikuchi T."/>
        </authorList>
    </citation>
    <scope>NUCLEOTIDE SEQUENCE</scope>
    <source>
        <strain evidence="8">PS1010</strain>
    </source>
</reference>
<dbReference type="Pfam" id="PF10317">
    <property type="entry name" value="7TM_GPCR_Srd"/>
    <property type="match status" value="1"/>
</dbReference>
<evidence type="ECO:0000256" key="1">
    <source>
        <dbReference type="ARBA" id="ARBA00004141"/>
    </source>
</evidence>
<dbReference type="EMBL" id="CANHGI010000004">
    <property type="protein sequence ID" value="CAI5447855.1"/>
    <property type="molecule type" value="Genomic_DNA"/>
</dbReference>
<dbReference type="SUPFAM" id="SSF81321">
    <property type="entry name" value="Family A G protein-coupled receptor-like"/>
    <property type="match status" value="1"/>
</dbReference>
<feature type="domain" description="G-protein coupled receptors family 1 profile" evidence="7">
    <location>
        <begin position="21"/>
        <end position="287"/>
    </location>
</feature>
<dbReference type="OrthoDB" id="5808087at2759"/>
<evidence type="ECO:0000259" key="7">
    <source>
        <dbReference type="PROSITE" id="PS50262"/>
    </source>
</evidence>
<name>A0A9P1IM18_9PELO</name>
<dbReference type="InterPro" id="IPR019421">
    <property type="entry name" value="7TM_GPCR_serpentine_rcpt_Srd"/>
</dbReference>
<feature type="transmembrane region" description="Helical" evidence="6">
    <location>
        <begin position="127"/>
        <end position="148"/>
    </location>
</feature>
<keyword evidence="4 6" id="KW-1133">Transmembrane helix</keyword>
<comment type="subcellular location">
    <subcellularLocation>
        <location evidence="1">Membrane</location>
        <topology evidence="1">Multi-pass membrane protein</topology>
    </subcellularLocation>
</comment>
<dbReference type="PANTHER" id="PTHR22945">
    <property type="entry name" value="SERPENTINE RECEPTOR, CLASS D DELTA"/>
    <property type="match status" value="1"/>
</dbReference>
<dbReference type="PROSITE" id="PS50262">
    <property type="entry name" value="G_PROTEIN_RECEP_F1_2"/>
    <property type="match status" value="1"/>
</dbReference>
<comment type="similarity">
    <text evidence="2">Belongs to the nematode receptor-like protein srd family.</text>
</comment>